<keyword evidence="1" id="KW-0808">Transferase</keyword>
<evidence type="ECO:0000256" key="2">
    <source>
        <dbReference type="ARBA" id="ARBA00023315"/>
    </source>
</evidence>
<dbReference type="Pfam" id="PF25087">
    <property type="entry name" value="GMPPB_C"/>
    <property type="match status" value="1"/>
</dbReference>
<name>A0A1J5TIB1_9ZZZZ</name>
<evidence type="ECO:0000313" key="5">
    <source>
        <dbReference type="EMBL" id="OIR13436.1"/>
    </source>
</evidence>
<evidence type="ECO:0000259" key="4">
    <source>
        <dbReference type="Pfam" id="PF25087"/>
    </source>
</evidence>
<evidence type="ECO:0000256" key="1">
    <source>
        <dbReference type="ARBA" id="ARBA00022679"/>
    </source>
</evidence>
<dbReference type="PANTHER" id="PTHR43584:SF8">
    <property type="entry name" value="N-ACETYLMURAMATE ALPHA-1-PHOSPHATE URIDYLYLTRANSFERASE"/>
    <property type="match status" value="1"/>
</dbReference>
<dbReference type="InterPro" id="IPR011004">
    <property type="entry name" value="Trimer_LpxA-like_sf"/>
</dbReference>
<dbReference type="PANTHER" id="PTHR43584">
    <property type="entry name" value="NUCLEOTIDYL TRANSFERASE"/>
    <property type="match status" value="1"/>
</dbReference>
<feature type="domain" description="Mannose-1-phosphate guanyltransferase C-terminal" evidence="4">
    <location>
        <begin position="147"/>
        <end position="269"/>
    </location>
</feature>
<evidence type="ECO:0000256" key="3">
    <source>
        <dbReference type="SAM" id="MobiDB-lite"/>
    </source>
</evidence>
<keyword evidence="2" id="KW-0012">Acyltransferase</keyword>
<dbReference type="SUPFAM" id="SSF51161">
    <property type="entry name" value="Trimeric LpxA-like enzymes"/>
    <property type="match status" value="1"/>
</dbReference>
<dbReference type="Gene3D" id="2.160.10.10">
    <property type="entry name" value="Hexapeptide repeat proteins"/>
    <property type="match status" value="1"/>
</dbReference>
<accession>A0A1J5TIB1</accession>
<dbReference type="GO" id="GO:0016779">
    <property type="term" value="F:nucleotidyltransferase activity"/>
    <property type="evidence" value="ECO:0007669"/>
    <property type="project" value="UniProtKB-ARBA"/>
</dbReference>
<sequence length="300" mass="32109">MVERHAAMRASGGASNNQARETQDWQVAGFHRVVGPPNPIHREANGKRLRGMPGLVSSEDRLPCRPFFLFGEPVKARDLFSLPDSLALFEPFFDADAEPWAWLSRIGEALAARIQPNAPNGYPAGVHIEGPVYIHPSARLPHTATLIGPIWIGPGTKLMPGCFLRGNVIVGANCVVGHCAEIKNALLMDDVHAPHRPYIGDSILGNCSHLGAGVVLSNLRLDQKPITVRLPDGRAINTGLRKFGALLGEKAEVGCNAVLNPGTILGRRALVAPSITLGGVVPDATIAHAHTSVRLVPRRD</sequence>
<feature type="region of interest" description="Disordered" evidence="3">
    <location>
        <begin position="1"/>
        <end position="20"/>
    </location>
</feature>
<dbReference type="GO" id="GO:0016746">
    <property type="term" value="F:acyltransferase activity"/>
    <property type="evidence" value="ECO:0007669"/>
    <property type="project" value="UniProtKB-KW"/>
</dbReference>
<dbReference type="AlphaFoldDB" id="A0A1J5TIB1"/>
<proteinExistence type="predicted"/>
<dbReference type="EMBL" id="MLJW01000014">
    <property type="protein sequence ID" value="OIR13436.1"/>
    <property type="molecule type" value="Genomic_DNA"/>
</dbReference>
<dbReference type="InterPro" id="IPR050065">
    <property type="entry name" value="GlmU-like"/>
</dbReference>
<dbReference type="InterPro" id="IPR056729">
    <property type="entry name" value="GMPPB_C"/>
</dbReference>
<protein>
    <submittedName>
        <fullName evidence="5">Bifunctional protein GlmU</fullName>
    </submittedName>
</protein>
<gene>
    <name evidence="5" type="primary">glmU_2</name>
    <name evidence="5" type="ORF">GALL_52510</name>
</gene>
<comment type="caution">
    <text evidence="5">The sequence shown here is derived from an EMBL/GenBank/DDBJ whole genome shotgun (WGS) entry which is preliminary data.</text>
</comment>
<organism evidence="5">
    <name type="scientific">mine drainage metagenome</name>
    <dbReference type="NCBI Taxonomy" id="410659"/>
    <lineage>
        <taxon>unclassified sequences</taxon>
        <taxon>metagenomes</taxon>
        <taxon>ecological metagenomes</taxon>
    </lineage>
</organism>
<reference evidence="5" key="1">
    <citation type="submission" date="2016-10" db="EMBL/GenBank/DDBJ databases">
        <title>Sequence of Gallionella enrichment culture.</title>
        <authorList>
            <person name="Poehlein A."/>
            <person name="Muehling M."/>
            <person name="Daniel R."/>
        </authorList>
    </citation>
    <scope>NUCLEOTIDE SEQUENCE</scope>
</reference>